<evidence type="ECO:0000313" key="3">
    <source>
        <dbReference type="Proteomes" id="UP000249130"/>
    </source>
</evidence>
<dbReference type="RefSeq" id="WP_111418477.1">
    <property type="nucleotide sequence ID" value="NZ_NPEX01000036.1"/>
</dbReference>
<comment type="caution">
    <text evidence="2">The sequence shown here is derived from an EMBL/GenBank/DDBJ whole genome shotgun (WGS) entry which is preliminary data.</text>
</comment>
<proteinExistence type="predicted"/>
<dbReference type="Proteomes" id="UP000249130">
    <property type="component" value="Unassembled WGS sequence"/>
</dbReference>
<dbReference type="InterPro" id="IPR005021">
    <property type="entry name" value="Terminase_largesu-like"/>
</dbReference>
<dbReference type="Pfam" id="PF03354">
    <property type="entry name" value="TerL_ATPase"/>
    <property type="match status" value="1"/>
</dbReference>
<evidence type="ECO:0000313" key="2">
    <source>
        <dbReference type="EMBL" id="RAI44715.1"/>
    </source>
</evidence>
<dbReference type="PANTHER" id="PTHR41287">
    <property type="match status" value="1"/>
</dbReference>
<dbReference type="PANTHER" id="PTHR41287:SF1">
    <property type="entry name" value="PROTEIN YMFN"/>
    <property type="match status" value="1"/>
</dbReference>
<dbReference type="InterPro" id="IPR046461">
    <property type="entry name" value="TerL_ATPase"/>
</dbReference>
<organism evidence="2 3">
    <name type="scientific">Rhodoplanes roseus</name>
    <dbReference type="NCBI Taxonomy" id="29409"/>
    <lineage>
        <taxon>Bacteria</taxon>
        <taxon>Pseudomonadati</taxon>
        <taxon>Pseudomonadota</taxon>
        <taxon>Alphaproteobacteria</taxon>
        <taxon>Hyphomicrobiales</taxon>
        <taxon>Nitrobacteraceae</taxon>
        <taxon>Rhodoplanes</taxon>
    </lineage>
</organism>
<dbReference type="Gene3D" id="3.40.50.300">
    <property type="entry name" value="P-loop containing nucleotide triphosphate hydrolases"/>
    <property type="match status" value="1"/>
</dbReference>
<feature type="domain" description="Terminase large subunit-like ATPase" evidence="1">
    <location>
        <begin position="68"/>
        <end position="239"/>
    </location>
</feature>
<dbReference type="EMBL" id="NPEX01000036">
    <property type="protein sequence ID" value="RAI44715.1"/>
    <property type="molecule type" value="Genomic_DNA"/>
</dbReference>
<evidence type="ECO:0000259" key="1">
    <source>
        <dbReference type="Pfam" id="PF03354"/>
    </source>
</evidence>
<dbReference type="InterPro" id="IPR027417">
    <property type="entry name" value="P-loop_NTPase"/>
</dbReference>
<dbReference type="AlphaFoldDB" id="A0A327L3Z1"/>
<protein>
    <submittedName>
        <fullName evidence="2">Terminase</fullName>
    </submittedName>
</protein>
<gene>
    <name evidence="2" type="ORF">CH341_07820</name>
</gene>
<sequence length="566" mass="61852">MNQTWSFACPDWVDRLRTGRSLLPPLPLNQARADRAVRIFDKLRVPDIAGQPSFGEATGEWFRDIIRAAFGSLDDQGVRHVPEIFALVGKKNGKTTNGGGLIMTALLVNEVPRGEMLFIGPTQEIADLAFQQAAGIIEADEEGYLQKRFHVIEHLKMIRDRRNKAFVKIKTFDMRVMTGSKPIMVLIDELHIMGSLHYAARVLGQIRGALQAKKNSFMLIISTQSDEPPAGVFRTELDYARAVRDGKIAQARMLPLLWEFPASMQLDETKPWADPANWPMVMPSLGRIFQLDAMLAGYHEAREKGPVEERRWASQHLNVEIGVALGGWEGTAYWGAAGDESITLDALIARCDVAVVSIDGGGLDDLLGLAVIGRDRASRDWLCWAKAWAQPDVLDRRKRIAPRLLDFARAGDLVICEHATQDFEDVAAICAKLHGAGLLPEKAGIGLDPAGVTHIIDALAAQGMEGDLVVAVPQGWRLSGAVKGLARKLKDGTFWHAGCAMMAWIVGNAKPEQRGNATVIEKAAAGEAKIDPLIAVLGAVQLMSRNPEAHGGPSVYETRGLIEVDL</sequence>
<keyword evidence="3" id="KW-1185">Reference proteome</keyword>
<name>A0A327L3Z1_9BRAD</name>
<accession>A0A327L3Z1</accession>
<reference evidence="2 3" key="1">
    <citation type="submission" date="2017-07" db="EMBL/GenBank/DDBJ databases">
        <title>Draft Genome Sequences of Select Purple Nonsulfur Bacteria.</title>
        <authorList>
            <person name="Lasarre B."/>
            <person name="Mckinlay J.B."/>
        </authorList>
    </citation>
    <scope>NUCLEOTIDE SEQUENCE [LARGE SCALE GENOMIC DNA]</scope>
    <source>
        <strain evidence="2 3">DSM 5909</strain>
    </source>
</reference>
<dbReference type="OrthoDB" id="9760250at2"/>